<evidence type="ECO:0000313" key="2">
    <source>
        <dbReference type="Proteomes" id="UP000625780"/>
    </source>
</evidence>
<organism evidence="1 2">
    <name type="scientific">Muriicola marianensis</name>
    <dbReference type="NCBI Taxonomy" id="1324801"/>
    <lineage>
        <taxon>Bacteria</taxon>
        <taxon>Pseudomonadati</taxon>
        <taxon>Bacteroidota</taxon>
        <taxon>Flavobacteriia</taxon>
        <taxon>Flavobacteriales</taxon>
        <taxon>Flavobacteriaceae</taxon>
        <taxon>Muriicola</taxon>
    </lineage>
</organism>
<dbReference type="Proteomes" id="UP000625780">
    <property type="component" value="Unassembled WGS sequence"/>
</dbReference>
<name>A0ABQ1R8A7_9FLAO</name>
<evidence type="ECO:0000313" key="1">
    <source>
        <dbReference type="EMBL" id="GGD58270.1"/>
    </source>
</evidence>
<accession>A0ABQ1R8A7</accession>
<gene>
    <name evidence="1" type="ORF">GCM10011361_25800</name>
</gene>
<keyword evidence="2" id="KW-1185">Reference proteome</keyword>
<dbReference type="RefSeq" id="WP_188371181.1">
    <property type="nucleotide sequence ID" value="NZ_BMFH01000002.1"/>
</dbReference>
<protein>
    <recommendedName>
        <fullName evidence="3">DUF2267 domain-containing protein</fullName>
    </recommendedName>
</protein>
<evidence type="ECO:0008006" key="3">
    <source>
        <dbReference type="Google" id="ProtNLM"/>
    </source>
</evidence>
<sequence>MALDFNKYAKEGNTFIKEYAREMNLGKDTEKAGRIFSAIMHALRDIITPQESLQLVAQMPMFMKSAYVNGWTLKKEKPKIKHMEEFVELVRKHDGVAAVNDFGYEDELAERYIDITFIYLRKYISLGELEDIRDGLPKNLKSMIYTNLMF</sequence>
<dbReference type="Pfam" id="PF10025">
    <property type="entry name" value="DUF2267"/>
    <property type="match status" value="1"/>
</dbReference>
<reference evidence="2" key="1">
    <citation type="journal article" date="2019" name="Int. J. Syst. Evol. Microbiol.">
        <title>The Global Catalogue of Microorganisms (GCM) 10K type strain sequencing project: providing services to taxonomists for standard genome sequencing and annotation.</title>
        <authorList>
            <consortium name="The Broad Institute Genomics Platform"/>
            <consortium name="The Broad Institute Genome Sequencing Center for Infectious Disease"/>
            <person name="Wu L."/>
            <person name="Ma J."/>
        </authorList>
    </citation>
    <scope>NUCLEOTIDE SEQUENCE [LARGE SCALE GENOMIC DNA]</scope>
    <source>
        <strain evidence="2">CGMCC 1.12606</strain>
    </source>
</reference>
<comment type="caution">
    <text evidence="1">The sequence shown here is derived from an EMBL/GenBank/DDBJ whole genome shotgun (WGS) entry which is preliminary data.</text>
</comment>
<dbReference type="InterPro" id="IPR018727">
    <property type="entry name" value="DUF2267"/>
</dbReference>
<dbReference type="InterPro" id="IPR038282">
    <property type="entry name" value="DUF2267_sf"/>
</dbReference>
<dbReference type="Gene3D" id="1.10.490.110">
    <property type="entry name" value="Uncharacterized conserved protein DUF2267"/>
    <property type="match status" value="1"/>
</dbReference>
<dbReference type="EMBL" id="BMFH01000002">
    <property type="protein sequence ID" value="GGD58270.1"/>
    <property type="molecule type" value="Genomic_DNA"/>
</dbReference>
<proteinExistence type="predicted"/>